<evidence type="ECO:0000256" key="9">
    <source>
        <dbReference type="SAM" id="SignalP"/>
    </source>
</evidence>
<dbReference type="EMBL" id="ATHI01000002">
    <property type="protein sequence ID" value="EPR35758.1"/>
    <property type="molecule type" value="Genomic_DNA"/>
</dbReference>
<feature type="site" description="Important for catalytic activity" evidence="7">
    <location>
        <position position="289"/>
    </location>
</feature>
<evidence type="ECO:0000256" key="8">
    <source>
        <dbReference type="SAM" id="MobiDB-lite"/>
    </source>
</evidence>
<keyword evidence="4 7" id="KW-0472">Membrane</keyword>
<evidence type="ECO:0000256" key="3">
    <source>
        <dbReference type="ARBA" id="ARBA00022989"/>
    </source>
</evidence>
<dbReference type="GO" id="GO:0071555">
    <property type="term" value="P:cell wall organization"/>
    <property type="evidence" value="ECO:0007669"/>
    <property type="project" value="UniProtKB-KW"/>
</dbReference>
<dbReference type="Pfam" id="PF02618">
    <property type="entry name" value="YceG"/>
    <property type="match status" value="1"/>
</dbReference>
<evidence type="ECO:0000256" key="5">
    <source>
        <dbReference type="ARBA" id="ARBA00023239"/>
    </source>
</evidence>
<feature type="region of interest" description="Disordered" evidence="8">
    <location>
        <begin position="46"/>
        <end position="94"/>
    </location>
</feature>
<feature type="signal peptide" evidence="9">
    <location>
        <begin position="1"/>
        <end position="22"/>
    </location>
</feature>
<dbReference type="Proteomes" id="UP000014975">
    <property type="component" value="Unassembled WGS sequence"/>
</dbReference>
<dbReference type="eggNOG" id="COG1559">
    <property type="taxonomic scope" value="Bacteria"/>
</dbReference>
<dbReference type="GO" id="GO:0005886">
    <property type="term" value="C:plasma membrane"/>
    <property type="evidence" value="ECO:0007669"/>
    <property type="project" value="UniProtKB-UniRule"/>
</dbReference>
<dbReference type="STRING" id="1121439.dsat_1862"/>
<dbReference type="PATRIC" id="fig|1121439.3.peg.248"/>
<dbReference type="InterPro" id="IPR003770">
    <property type="entry name" value="MLTG-like"/>
</dbReference>
<dbReference type="EC" id="4.2.2.29" evidence="7"/>
<dbReference type="PANTHER" id="PTHR30518:SF2">
    <property type="entry name" value="ENDOLYTIC MUREIN TRANSGLYCOSYLASE"/>
    <property type="match status" value="1"/>
</dbReference>
<keyword evidence="1 7" id="KW-1003">Cell membrane</keyword>
<comment type="function">
    <text evidence="7">Functions as a peptidoglycan terminase that cleaves nascent peptidoglycan strands endolytically to terminate their elongation.</text>
</comment>
<dbReference type="FunFam" id="3.30.160.60:FF:000242">
    <property type="entry name" value="Endolytic murein transglycosylase"/>
    <property type="match status" value="1"/>
</dbReference>
<organism evidence="10 11">
    <name type="scientific">Alkalidesulfovibrio alkalitolerans DSM 16529</name>
    <dbReference type="NCBI Taxonomy" id="1121439"/>
    <lineage>
        <taxon>Bacteria</taxon>
        <taxon>Pseudomonadati</taxon>
        <taxon>Thermodesulfobacteriota</taxon>
        <taxon>Desulfovibrionia</taxon>
        <taxon>Desulfovibrionales</taxon>
        <taxon>Desulfovibrionaceae</taxon>
        <taxon>Alkalidesulfovibrio</taxon>
    </lineage>
</organism>
<evidence type="ECO:0000313" key="10">
    <source>
        <dbReference type="EMBL" id="EPR35758.1"/>
    </source>
</evidence>
<dbReference type="Gene3D" id="3.30.160.60">
    <property type="entry name" value="Classic Zinc Finger"/>
    <property type="match status" value="1"/>
</dbReference>
<accession>S7UTW9</accession>
<dbReference type="PANTHER" id="PTHR30518">
    <property type="entry name" value="ENDOLYTIC MUREIN TRANSGLYCOSYLASE"/>
    <property type="match status" value="1"/>
</dbReference>
<dbReference type="RefSeq" id="WP_020885748.1">
    <property type="nucleotide sequence ID" value="NZ_ATHI01000002.1"/>
</dbReference>
<dbReference type="NCBIfam" id="TIGR00247">
    <property type="entry name" value="endolytic transglycosylase MltG"/>
    <property type="match status" value="1"/>
</dbReference>
<evidence type="ECO:0000256" key="4">
    <source>
        <dbReference type="ARBA" id="ARBA00023136"/>
    </source>
</evidence>
<dbReference type="GO" id="GO:0008932">
    <property type="term" value="F:lytic endotransglycosylase activity"/>
    <property type="evidence" value="ECO:0007669"/>
    <property type="project" value="UniProtKB-UniRule"/>
</dbReference>
<dbReference type="HAMAP" id="MF_02065">
    <property type="entry name" value="MltG"/>
    <property type="match status" value="1"/>
</dbReference>
<comment type="caution">
    <text evidence="10">The sequence shown here is derived from an EMBL/GenBank/DDBJ whole genome shotgun (WGS) entry which is preliminary data.</text>
</comment>
<evidence type="ECO:0000256" key="1">
    <source>
        <dbReference type="ARBA" id="ARBA00022475"/>
    </source>
</evidence>
<comment type="catalytic activity">
    <reaction evidence="7">
        <text>a peptidoglycan chain = a peptidoglycan chain with N-acetyl-1,6-anhydromuramyl-[peptide] at the reducing end + a peptidoglycan chain with N-acetylglucosamine at the non-reducing end.</text>
        <dbReference type="EC" id="4.2.2.29"/>
    </reaction>
</comment>
<dbReference type="Gene3D" id="3.30.1490.480">
    <property type="entry name" value="Endolytic murein transglycosylase"/>
    <property type="match status" value="1"/>
</dbReference>
<dbReference type="CDD" id="cd08010">
    <property type="entry name" value="MltG_like"/>
    <property type="match status" value="1"/>
</dbReference>
<keyword evidence="9" id="KW-0732">Signal</keyword>
<protein>
    <recommendedName>
        <fullName evidence="7">Endolytic murein transglycosylase</fullName>
        <ecNumber evidence="7">4.2.2.29</ecNumber>
    </recommendedName>
    <alternativeName>
        <fullName evidence="7">Peptidoglycan lytic transglycosylase</fullName>
    </alternativeName>
    <alternativeName>
        <fullName evidence="7">Peptidoglycan polymerization terminase</fullName>
    </alternativeName>
</protein>
<evidence type="ECO:0000256" key="6">
    <source>
        <dbReference type="ARBA" id="ARBA00023316"/>
    </source>
</evidence>
<keyword evidence="5 7" id="KW-0456">Lyase</keyword>
<reference evidence="10 11" key="1">
    <citation type="journal article" date="2013" name="Genome Announc.">
        <title>Draft genome sequences for three mercury-methylating, sulfate-reducing bacteria.</title>
        <authorList>
            <person name="Brown S.D."/>
            <person name="Hurt R.A.Jr."/>
            <person name="Gilmour C.C."/>
            <person name="Elias D.A."/>
        </authorList>
    </citation>
    <scope>NUCLEOTIDE SEQUENCE [LARGE SCALE GENOMIC DNA]</scope>
    <source>
        <strain evidence="10 11">DSM 16529</strain>
    </source>
</reference>
<feature type="chain" id="PRO_5004545035" description="Endolytic murein transglycosylase" evidence="9">
    <location>
        <begin position="23"/>
        <end position="407"/>
    </location>
</feature>
<evidence type="ECO:0000313" key="11">
    <source>
        <dbReference type="Proteomes" id="UP000014975"/>
    </source>
</evidence>
<dbReference type="AlphaFoldDB" id="S7UTW9"/>
<sequence>MKLLRRVFSLPVLLCTSLALMAALGLASVGAGVFLLAPPPTAMKASFETTPPITPAPASEIADDAAPNADHGAAQHGMAGETEDLSGEAARPEHAEIDAAKAPAPDADEVVFLVPPGSSFHGIAQRLEGQGLIRDARAFLLLVRLTETGGSLKAGEFLLPRGKSPLTVLAGLTRGQPILHRLQVREGLTWWETGRLVEEAGLGSFESFERAVHDRALLDAHNIPFDSAEGFLFPETYFLPRPHDDDARPVVEAMLREFGRAASLIWPEGRPGSDELARLVILASIVERETGQPHERRRVAGVYANRLRIGMLLQADPTIIYGLGPGFEGRLRRRHLDDRNNPYNTYQRGGLPPGPICSPGFAALAAAVDPEEHRYLYFVSRMDGTHHFSTNLEEHNRAVRRYILNRR</sequence>
<keyword evidence="2 7" id="KW-0812">Transmembrane</keyword>
<evidence type="ECO:0000256" key="2">
    <source>
        <dbReference type="ARBA" id="ARBA00022692"/>
    </source>
</evidence>
<keyword evidence="3 7" id="KW-1133">Transmembrane helix</keyword>
<keyword evidence="11" id="KW-1185">Reference proteome</keyword>
<proteinExistence type="inferred from homology"/>
<evidence type="ECO:0000256" key="7">
    <source>
        <dbReference type="HAMAP-Rule" id="MF_02065"/>
    </source>
</evidence>
<dbReference type="GO" id="GO:0009252">
    <property type="term" value="P:peptidoglycan biosynthetic process"/>
    <property type="evidence" value="ECO:0007669"/>
    <property type="project" value="UniProtKB-UniRule"/>
</dbReference>
<gene>
    <name evidence="7" type="primary">mltG</name>
    <name evidence="10" type="ORF">dsat_1862</name>
</gene>
<keyword evidence="6 7" id="KW-0961">Cell wall biogenesis/degradation</keyword>
<comment type="similarity">
    <text evidence="7">Belongs to the transglycosylase MltG family.</text>
</comment>
<name>S7UTW9_9BACT</name>